<dbReference type="GO" id="GO:0003677">
    <property type="term" value="F:DNA binding"/>
    <property type="evidence" value="ECO:0007669"/>
    <property type="project" value="InterPro"/>
</dbReference>
<feature type="transmembrane region" description="Helical" evidence="1">
    <location>
        <begin position="212"/>
        <end position="231"/>
    </location>
</feature>
<proteinExistence type="predicted"/>
<reference evidence="2 3" key="1">
    <citation type="submission" date="2014-07" db="EMBL/GenBank/DDBJ databases">
        <title>Genome of Flavobacterium reichenbachii LMG 25512.</title>
        <authorList>
            <person name="Stropko S.J."/>
            <person name="Pipes S.E."/>
            <person name="Newman J.D."/>
        </authorList>
    </citation>
    <scope>NUCLEOTIDE SEQUENCE [LARGE SCALE GENOMIC DNA]</scope>
    <source>
        <strain evidence="2 3">LMG 25512</strain>
    </source>
</reference>
<dbReference type="eggNOG" id="COG1662">
    <property type="taxonomic scope" value="Bacteria"/>
</dbReference>
<dbReference type="InterPro" id="IPR005063">
    <property type="entry name" value="Transposase_27"/>
</dbReference>
<accession>A0A085ZFP6</accession>
<sequence length="232" mass="27337">MSKNSTWCSRVSDDVNCPKCNEKKVVKNGRTKNYKQQYYCKMCCHRFIESYTNQAYKLNTNKKIIQLTKEGLGIRSTARILNISTTTLLKRIVSIASSITKPIISKGKTYEVDELCTYIRHKKNYIWLVYALEKNSKKVVSFNVGKRTNKTLNRVLETLKLSDAKKIFTDRLKNYRYLIEEKLHSVKRFGTNHIERKNLTLRTHLKRLNRRTICFSKSLVVFTAVLKIYFWT</sequence>
<dbReference type="AlphaFoldDB" id="A0A085ZFP6"/>
<keyword evidence="1" id="KW-1133">Transmembrane helix</keyword>
<keyword evidence="3" id="KW-1185">Reference proteome</keyword>
<dbReference type="NCBIfam" id="NF033558">
    <property type="entry name" value="transpos_IS1"/>
    <property type="match status" value="1"/>
</dbReference>
<dbReference type="EMBL" id="JPRL01000002">
    <property type="protein sequence ID" value="KFF03260.1"/>
    <property type="molecule type" value="Genomic_DNA"/>
</dbReference>
<name>A0A085ZFP6_9FLAO</name>
<organism evidence="2 3">
    <name type="scientific">Flavobacterium reichenbachii</name>
    <dbReference type="NCBI Taxonomy" id="362418"/>
    <lineage>
        <taxon>Bacteria</taxon>
        <taxon>Pseudomonadati</taxon>
        <taxon>Bacteroidota</taxon>
        <taxon>Flavobacteriia</taxon>
        <taxon>Flavobacteriales</taxon>
        <taxon>Flavobacteriaceae</taxon>
        <taxon>Flavobacterium</taxon>
    </lineage>
</organism>
<dbReference type="Proteomes" id="UP000028715">
    <property type="component" value="Unassembled WGS sequence"/>
</dbReference>
<dbReference type="OrthoDB" id="1086493at2"/>
<evidence type="ECO:0000313" key="3">
    <source>
        <dbReference type="Proteomes" id="UP000028715"/>
    </source>
</evidence>
<comment type="caution">
    <text evidence="2">The sequence shown here is derived from an EMBL/GenBank/DDBJ whole genome shotgun (WGS) entry which is preliminary data.</text>
</comment>
<protein>
    <submittedName>
        <fullName evidence="2">Transposase</fullName>
    </submittedName>
</protein>
<dbReference type="GO" id="GO:0004803">
    <property type="term" value="F:transposase activity"/>
    <property type="evidence" value="ECO:0007669"/>
    <property type="project" value="InterPro"/>
</dbReference>
<dbReference type="Pfam" id="PF03400">
    <property type="entry name" value="DDE_Tnp_IS1"/>
    <property type="match status" value="1"/>
</dbReference>
<keyword evidence="1" id="KW-0472">Membrane</keyword>
<evidence type="ECO:0000313" key="2">
    <source>
        <dbReference type="EMBL" id="KFF03260.1"/>
    </source>
</evidence>
<dbReference type="PANTHER" id="PTHR33293">
    <property type="entry name" value="INSERTION ELEMENT IS1 1 PROTEIN INSB-RELATED"/>
    <property type="match status" value="1"/>
</dbReference>
<dbReference type="PANTHER" id="PTHR33293:SF2">
    <property type="entry name" value="TRANSPOSASE"/>
    <property type="match status" value="1"/>
</dbReference>
<dbReference type="GO" id="GO:0006313">
    <property type="term" value="P:DNA transposition"/>
    <property type="evidence" value="ECO:0007669"/>
    <property type="project" value="InterPro"/>
</dbReference>
<dbReference type="InterPro" id="IPR051354">
    <property type="entry name" value="Transposase_27_IS1"/>
</dbReference>
<gene>
    <name evidence="2" type="ORF">IW19_20390</name>
</gene>
<dbReference type="RefSeq" id="WP_035688665.1">
    <property type="nucleotide sequence ID" value="NZ_JPRL01000002.1"/>
</dbReference>
<keyword evidence="1" id="KW-0812">Transmembrane</keyword>
<evidence type="ECO:0000256" key="1">
    <source>
        <dbReference type="SAM" id="Phobius"/>
    </source>
</evidence>
<dbReference type="eggNOG" id="COG3677">
    <property type="taxonomic scope" value="Bacteria"/>
</dbReference>